<organism evidence="2 3">
    <name type="scientific">Parvicella tangerina</name>
    <dbReference type="NCBI Taxonomy" id="2829795"/>
    <lineage>
        <taxon>Bacteria</taxon>
        <taxon>Pseudomonadati</taxon>
        <taxon>Bacteroidota</taxon>
        <taxon>Flavobacteriia</taxon>
        <taxon>Flavobacteriales</taxon>
        <taxon>Parvicellaceae</taxon>
        <taxon>Parvicella</taxon>
    </lineage>
</organism>
<gene>
    <name evidence="2" type="primary">menH_2</name>
    <name evidence="2" type="ORF">CRYO30217_02342</name>
</gene>
<protein>
    <submittedName>
        <fullName evidence="2">2-succinyl-6-hydroxy-2, 4-cyclohexadiene-1-carboxylate synthase</fullName>
        <ecNumber evidence="2">4.2.99.20</ecNumber>
    </submittedName>
</protein>
<dbReference type="Proteomes" id="UP000683507">
    <property type="component" value="Chromosome"/>
</dbReference>
<dbReference type="PANTHER" id="PTHR43689:SF8">
    <property type="entry name" value="ALPHA_BETA-HYDROLASES SUPERFAMILY PROTEIN"/>
    <property type="match status" value="1"/>
</dbReference>
<name>A0A916NBW4_9FLAO</name>
<dbReference type="EC" id="4.2.99.20" evidence="2"/>
<accession>A0A916NBW4</accession>
<dbReference type="SUPFAM" id="SSF53474">
    <property type="entry name" value="alpha/beta-Hydrolases"/>
    <property type="match status" value="1"/>
</dbReference>
<dbReference type="InterPro" id="IPR029058">
    <property type="entry name" value="AB_hydrolase_fold"/>
</dbReference>
<dbReference type="Pfam" id="PF12146">
    <property type="entry name" value="Hydrolase_4"/>
    <property type="match status" value="1"/>
</dbReference>
<feature type="domain" description="Serine aminopeptidase S33" evidence="1">
    <location>
        <begin position="61"/>
        <end position="292"/>
    </location>
</feature>
<dbReference type="Gene3D" id="3.40.50.1820">
    <property type="entry name" value="alpha/beta hydrolase"/>
    <property type="match status" value="1"/>
</dbReference>
<dbReference type="PRINTS" id="PR00111">
    <property type="entry name" value="ABHYDROLASE"/>
</dbReference>
<keyword evidence="2" id="KW-0456">Lyase</keyword>
<proteinExistence type="predicted"/>
<dbReference type="InterPro" id="IPR022742">
    <property type="entry name" value="Hydrolase_4"/>
</dbReference>
<dbReference type="RefSeq" id="WP_258542572.1">
    <property type="nucleotide sequence ID" value="NZ_OU015584.1"/>
</dbReference>
<dbReference type="PANTHER" id="PTHR43689">
    <property type="entry name" value="HYDROLASE"/>
    <property type="match status" value="1"/>
</dbReference>
<dbReference type="EMBL" id="OU015584">
    <property type="protein sequence ID" value="CAG5083970.1"/>
    <property type="molecule type" value="Genomic_DNA"/>
</dbReference>
<dbReference type="AlphaFoldDB" id="A0A916NBW4"/>
<dbReference type="InterPro" id="IPR000073">
    <property type="entry name" value="AB_hydrolase_1"/>
</dbReference>
<keyword evidence="3" id="KW-1185">Reference proteome</keyword>
<dbReference type="GO" id="GO:0070205">
    <property type="term" value="F:2-succinyl-6-hydroxy-2,4-cyclohexadiene-1-carboxylate synthase activity"/>
    <property type="evidence" value="ECO:0007669"/>
    <property type="project" value="UniProtKB-EC"/>
</dbReference>
<evidence type="ECO:0000313" key="3">
    <source>
        <dbReference type="Proteomes" id="UP000683507"/>
    </source>
</evidence>
<reference evidence="2" key="1">
    <citation type="submission" date="2021-04" db="EMBL/GenBank/DDBJ databases">
        <authorList>
            <person name="Rodrigo-Torres L."/>
            <person name="Arahal R. D."/>
            <person name="Lucena T."/>
        </authorList>
    </citation>
    <scope>NUCLEOTIDE SEQUENCE</scope>
    <source>
        <strain evidence="2">AS29M-1</strain>
    </source>
</reference>
<evidence type="ECO:0000313" key="2">
    <source>
        <dbReference type="EMBL" id="CAG5083970.1"/>
    </source>
</evidence>
<evidence type="ECO:0000259" key="1">
    <source>
        <dbReference type="Pfam" id="PF12146"/>
    </source>
</evidence>
<dbReference type="KEGG" id="ptan:CRYO30217_02342"/>
<sequence length="318" mass="36251">MTNELIDSYNNYKYWRLFQDYFPEEFRIREGEEPIEEYWDWTDYHVHLDRYVPHENNRNIKLILVHGGGGNGRLLSPIGVAMRDQGFECVAADMPGFGLTQIGKPNSYDTWVDLVDALIQKETSRDGKKVLLIGISLGGMLSYHAACRSDQVVGLMVSSLADTTKKEVQIQLSKNKLLGTMAYSALKNLKSITDNIKVPIKATTKMWAMANDQSFVKLLKKDKVGSGSWVYLKFLRTLFEATPDIEPENFDKCPLLFFQPLEDHIIPWEISKPFYDRLACEKDVVFLDNCGHIPMEKPGIDQLRDAAVKFINEVDGSV</sequence>